<dbReference type="Gene3D" id="3.40.50.300">
    <property type="entry name" value="P-loop containing nucleotide triphosphate hydrolases"/>
    <property type="match status" value="3"/>
</dbReference>
<dbReference type="GO" id="GO:0003677">
    <property type="term" value="F:DNA binding"/>
    <property type="evidence" value="ECO:0007669"/>
    <property type="project" value="UniProtKB-UniRule"/>
</dbReference>
<keyword evidence="2 11" id="KW-0547">Nucleotide-binding</keyword>
<evidence type="ECO:0000259" key="12">
    <source>
        <dbReference type="SMART" id="SM00382"/>
    </source>
</evidence>
<keyword evidence="1 11" id="KW-0540">Nuclease</keyword>
<dbReference type="EC" id="5.6.2.3" evidence="11"/>
<dbReference type="GO" id="GO:0016887">
    <property type="term" value="F:ATP hydrolysis activity"/>
    <property type="evidence" value="ECO:0007669"/>
    <property type="project" value="RHEA"/>
</dbReference>
<evidence type="ECO:0000256" key="9">
    <source>
        <dbReference type="ARBA" id="ARBA00023204"/>
    </source>
</evidence>
<proteinExistence type="inferred from homology"/>
<dbReference type="InterPro" id="IPR041851">
    <property type="entry name" value="RecD_N_sf"/>
</dbReference>
<dbReference type="NCBIfam" id="TIGR01447">
    <property type="entry name" value="recD"/>
    <property type="match status" value="1"/>
</dbReference>
<dbReference type="InterPro" id="IPR027417">
    <property type="entry name" value="P-loop_NTPase"/>
</dbReference>
<evidence type="ECO:0000256" key="6">
    <source>
        <dbReference type="ARBA" id="ARBA00022839"/>
    </source>
</evidence>
<keyword evidence="9 11" id="KW-0234">DNA repair</keyword>
<keyword evidence="4 11" id="KW-0378">Hydrolase</keyword>
<comment type="catalytic activity">
    <reaction evidence="11">
        <text>ATP + H2O = ADP + phosphate + H(+)</text>
        <dbReference type="Rhea" id="RHEA:13065"/>
        <dbReference type="ChEBI" id="CHEBI:15377"/>
        <dbReference type="ChEBI" id="CHEBI:15378"/>
        <dbReference type="ChEBI" id="CHEBI:30616"/>
        <dbReference type="ChEBI" id="CHEBI:43474"/>
        <dbReference type="ChEBI" id="CHEBI:456216"/>
        <dbReference type="EC" id="5.6.2.3"/>
    </reaction>
</comment>
<keyword evidence="10 11" id="KW-0413">Isomerase</keyword>
<evidence type="ECO:0000256" key="8">
    <source>
        <dbReference type="ARBA" id="ARBA00023125"/>
    </source>
</evidence>
<dbReference type="Pfam" id="PF13245">
    <property type="entry name" value="AAA_19"/>
    <property type="match status" value="1"/>
</dbReference>
<dbReference type="GO" id="GO:0043139">
    <property type="term" value="F:5'-3' DNA helicase activity"/>
    <property type="evidence" value="ECO:0007669"/>
    <property type="project" value="UniProtKB-UniRule"/>
</dbReference>
<dbReference type="Pfam" id="PF13538">
    <property type="entry name" value="UvrD_C_2"/>
    <property type="match status" value="1"/>
</dbReference>
<evidence type="ECO:0000256" key="3">
    <source>
        <dbReference type="ARBA" id="ARBA00022763"/>
    </source>
</evidence>
<dbReference type="Proteomes" id="UP000192601">
    <property type="component" value="Unassembled WGS sequence"/>
</dbReference>
<evidence type="ECO:0000256" key="1">
    <source>
        <dbReference type="ARBA" id="ARBA00022722"/>
    </source>
</evidence>
<keyword evidence="14" id="KW-1185">Reference proteome</keyword>
<dbReference type="InterPro" id="IPR027785">
    <property type="entry name" value="UvrD-like_helicase_C"/>
</dbReference>
<dbReference type="RefSeq" id="WP_083176247.1">
    <property type="nucleotide sequence ID" value="NZ_MVIJ01000008.1"/>
</dbReference>
<comment type="miscellaneous">
    <text evidence="11">In the RecBCD complex, RecB has a slow 3'-5' helicase, an exonuclease activity and loads RecA onto ssDNA, RecD has a fast 5'-3' helicase activity, while RecC stimulates the ATPase and processivity of the RecB helicase and contributes to recognition of the Chi site.</text>
</comment>
<dbReference type="SMART" id="SM00382">
    <property type="entry name" value="AAA"/>
    <property type="match status" value="1"/>
</dbReference>
<dbReference type="CDD" id="cd17933">
    <property type="entry name" value="DEXSc_RecD-like"/>
    <property type="match status" value="1"/>
</dbReference>
<comment type="similarity">
    <text evidence="11">Belongs to the RecD family.</text>
</comment>
<evidence type="ECO:0000256" key="2">
    <source>
        <dbReference type="ARBA" id="ARBA00022741"/>
    </source>
</evidence>
<protein>
    <recommendedName>
        <fullName evidence="11">RecBCD enzyme subunit RecD</fullName>
        <ecNumber evidence="11">5.6.2.3</ecNumber>
    </recommendedName>
    <alternativeName>
        <fullName evidence="11">DNA 5'-3' helicase subunit RecD</fullName>
    </alternativeName>
    <alternativeName>
        <fullName evidence="11">Exonuclease V subunit RecD</fullName>
        <shortName evidence="11">ExoV subunit RecD</shortName>
    </alternativeName>
    <alternativeName>
        <fullName evidence="11">Helicase/nuclease RecBCD subunit RecD</fullName>
    </alternativeName>
</protein>
<comment type="subunit">
    <text evidence="11">Heterotrimer of RecB, RecC and RecD. All subunits contribute to DNA-binding.</text>
</comment>
<comment type="function">
    <text evidence="11">A helicase/nuclease that prepares dsDNA breaks (DSB) for recombinational DNA repair. Binds to DSBs and unwinds DNA via a highly rapid and processive ATP-dependent bidirectional helicase activity. Unwinds dsDNA until it encounters a Chi (crossover hotspot instigator) sequence from the 3' direction. Cuts ssDNA a few nucleotides 3' to the Chi site. The properties and activities of the enzyme are changed at Chi. The Chi-altered holoenzyme produces a long 3'-ssDNA overhang and facilitates RecA-binding to the ssDNA for homologous DNA recombination and repair. Holoenzyme degrades any linearized DNA that is unable to undergo homologous recombination. In the holoenzyme this subunit has ssDNA-dependent ATPase and 5'-3' helicase activity. When added to pre-assembled RecBC greatly stimulates nuclease activity and augments holoenzyme processivity. Negatively regulates the RecA-loading ability of RecBCD.</text>
</comment>
<comment type="caution">
    <text evidence="13">The sequence shown here is derived from an EMBL/GenBank/DDBJ whole genome shotgun (WGS) entry which is preliminary data.</text>
</comment>
<dbReference type="InterPro" id="IPR003593">
    <property type="entry name" value="AAA+_ATPase"/>
</dbReference>
<dbReference type="OrthoDB" id="9763659at2"/>
<dbReference type="HAMAP" id="MF_01487">
    <property type="entry name" value="RecD"/>
    <property type="match status" value="1"/>
</dbReference>
<dbReference type="SUPFAM" id="SSF52540">
    <property type="entry name" value="P-loop containing nucleoside triphosphate hydrolases"/>
    <property type="match status" value="1"/>
</dbReference>
<feature type="binding site" evidence="11">
    <location>
        <begin position="165"/>
        <end position="172"/>
    </location>
    <ligand>
        <name>ATP</name>
        <dbReference type="ChEBI" id="CHEBI:30616"/>
    </ligand>
</feature>
<evidence type="ECO:0000313" key="14">
    <source>
        <dbReference type="Proteomes" id="UP000192601"/>
    </source>
</evidence>
<dbReference type="GO" id="GO:0005524">
    <property type="term" value="F:ATP binding"/>
    <property type="evidence" value="ECO:0007669"/>
    <property type="project" value="UniProtKB-UniRule"/>
</dbReference>
<dbReference type="GO" id="GO:0000724">
    <property type="term" value="P:double-strand break repair via homologous recombination"/>
    <property type="evidence" value="ECO:0007669"/>
    <property type="project" value="UniProtKB-UniRule"/>
</dbReference>
<organism evidence="13 14">
    <name type="scientific">Mycobacterium scrofulaceum</name>
    <dbReference type="NCBI Taxonomy" id="1783"/>
    <lineage>
        <taxon>Bacteria</taxon>
        <taxon>Bacillati</taxon>
        <taxon>Actinomycetota</taxon>
        <taxon>Actinomycetes</taxon>
        <taxon>Mycobacteriales</taxon>
        <taxon>Mycobacteriaceae</taxon>
        <taxon>Mycobacterium</taxon>
    </lineage>
</organism>
<keyword evidence="3 11" id="KW-0227">DNA damage</keyword>
<dbReference type="CDD" id="cd18809">
    <property type="entry name" value="SF1_C_RecD"/>
    <property type="match status" value="1"/>
</dbReference>
<name>A0A1X0KHS7_MYCSC</name>
<dbReference type="EMBL" id="MVIJ01000008">
    <property type="protein sequence ID" value="ORB74834.1"/>
    <property type="molecule type" value="Genomic_DNA"/>
</dbReference>
<feature type="domain" description="AAA+ ATPase" evidence="12">
    <location>
        <begin position="157"/>
        <end position="321"/>
    </location>
</feature>
<dbReference type="PANTHER" id="PTHR43788:SF6">
    <property type="entry name" value="DNA HELICASE B"/>
    <property type="match status" value="1"/>
</dbReference>
<keyword evidence="7 11" id="KW-0067">ATP-binding</keyword>
<gene>
    <name evidence="11" type="primary">recD</name>
    <name evidence="13" type="ORF">BST44_07520</name>
</gene>
<evidence type="ECO:0000313" key="13">
    <source>
        <dbReference type="EMBL" id="ORB74834.1"/>
    </source>
</evidence>
<dbReference type="Pfam" id="PF21185">
    <property type="entry name" value="RecD_N"/>
    <property type="match status" value="1"/>
</dbReference>
<dbReference type="GO" id="GO:0008854">
    <property type="term" value="F:exodeoxyribonuclease V activity"/>
    <property type="evidence" value="ECO:0007669"/>
    <property type="project" value="InterPro"/>
</dbReference>
<dbReference type="InterPro" id="IPR006344">
    <property type="entry name" value="RecD"/>
</dbReference>
<dbReference type="GO" id="GO:0017116">
    <property type="term" value="F:single-stranded DNA helicase activity"/>
    <property type="evidence" value="ECO:0007669"/>
    <property type="project" value="TreeGrafter"/>
</dbReference>
<keyword evidence="5 11" id="KW-0347">Helicase</keyword>
<evidence type="ECO:0000256" key="5">
    <source>
        <dbReference type="ARBA" id="ARBA00022806"/>
    </source>
</evidence>
<accession>A0A1X0KHS7</accession>
<reference evidence="13 14" key="1">
    <citation type="submission" date="2017-02" db="EMBL/GenBank/DDBJ databases">
        <title>The new phylogeny of genus Mycobacterium.</title>
        <authorList>
            <person name="Tortoli E."/>
            <person name="Trovato A."/>
            <person name="Cirillo D.M."/>
        </authorList>
    </citation>
    <scope>NUCLEOTIDE SEQUENCE [LARGE SCALE GENOMIC DNA]</scope>
    <source>
        <strain evidence="13 14">DSM 43992</strain>
    </source>
</reference>
<dbReference type="AlphaFoldDB" id="A0A1X0KHS7"/>
<dbReference type="STRING" id="1783.BST44_07520"/>
<sequence length="572" mass="60526">MTLEAITADGLLRAHTEAGVFEPADVHVAQRLTALAGEPDERVAVAVALLVRALRGGSVCVDLRAAPAQVDVADLEWPDPDGWMAAVRASALLGSPPVLRLFGDLLYLDRYWLEEEQVCADLLALSAPGARGDVAALDRLFPAGYDEQRAAAELAVSQAVTVLTGGPGTGKTTTVARLLALLAGQAELGGLPRPRIALAAPTGKAAARLAEAVAAEVRRLDAADRARLTGLPATTLHRLLGARPDTSVRFKHNRGNRLPHDVIVVDETSMVSLTMMARLLEAVRPDTRLILVGDPDQLASVEAGAVLADLVDGLTARDDVRVAALRTPHRFGESIGALAEAIRVGDADRVLELLRSGGEHVEWLDSDGPAGGLRAVLVPHALRVREAALLGATEVALATLDEHRLLCAHRQGPYGVTHWNRQVERWLSEETGQPVSSPWYAGRPVLVTANDYGLKVYNGDTGVVVAGPEGLRAVIAGAAGTLGFATSRLTDIETMHAMTIHKSQGSQADEVTVLMPPEDSRLLTRELFYTAVTRAKTRVRVAGSAAAVRAAIERRAVRATGLAQRLRAAAPA</sequence>
<evidence type="ECO:0000256" key="7">
    <source>
        <dbReference type="ARBA" id="ARBA00022840"/>
    </source>
</evidence>
<keyword evidence="6 11" id="KW-0269">Exonuclease</keyword>
<keyword evidence="8 11" id="KW-0238">DNA-binding</keyword>
<dbReference type="GO" id="GO:0009338">
    <property type="term" value="C:exodeoxyribonuclease V complex"/>
    <property type="evidence" value="ECO:0007669"/>
    <property type="project" value="InterPro"/>
</dbReference>
<dbReference type="PANTHER" id="PTHR43788">
    <property type="entry name" value="DNA2/NAM7 HELICASE FAMILY MEMBER"/>
    <property type="match status" value="1"/>
</dbReference>
<evidence type="ECO:0000256" key="11">
    <source>
        <dbReference type="HAMAP-Rule" id="MF_01487"/>
    </source>
</evidence>
<dbReference type="Gene3D" id="1.10.10.1020">
    <property type="entry name" value="RecBCD complex, subunit RecD, N-terminal domain"/>
    <property type="match status" value="1"/>
</dbReference>
<dbReference type="InterPro" id="IPR049550">
    <property type="entry name" value="RecD_N"/>
</dbReference>
<dbReference type="InterPro" id="IPR050534">
    <property type="entry name" value="Coronavir_polyprotein_1ab"/>
</dbReference>
<evidence type="ECO:0000256" key="4">
    <source>
        <dbReference type="ARBA" id="ARBA00022801"/>
    </source>
</evidence>
<evidence type="ECO:0000256" key="10">
    <source>
        <dbReference type="ARBA" id="ARBA00023235"/>
    </source>
</evidence>